<evidence type="ECO:0000313" key="2">
    <source>
        <dbReference type="EMBL" id="AIE84318.1"/>
    </source>
</evidence>
<proteinExistence type="predicted"/>
<gene>
    <name evidence="2" type="ORF">OP10G_0950</name>
</gene>
<dbReference type="SUPFAM" id="SSF51261">
    <property type="entry name" value="Duplicated hybrid motif"/>
    <property type="match status" value="1"/>
</dbReference>
<dbReference type="eggNOG" id="COG0739">
    <property type="taxonomic scope" value="Bacteria"/>
</dbReference>
<accession>A0A068NL62</accession>
<dbReference type="InterPro" id="IPR050570">
    <property type="entry name" value="Cell_wall_metabolism_enzyme"/>
</dbReference>
<evidence type="ECO:0000313" key="3">
    <source>
        <dbReference type="Proteomes" id="UP000027982"/>
    </source>
</evidence>
<name>A0A068NL62_FIMGI</name>
<reference evidence="2 3" key="1">
    <citation type="journal article" date="2014" name="PLoS ONE">
        <title>The first complete genome sequence of the class fimbriimonadia in the phylum armatimonadetes.</title>
        <authorList>
            <person name="Hu Z.Y."/>
            <person name="Wang Y.Z."/>
            <person name="Im W.T."/>
            <person name="Wang S.Y."/>
            <person name="Zhao G.P."/>
            <person name="Zheng H.J."/>
            <person name="Quan Z.X."/>
        </authorList>
    </citation>
    <scope>NUCLEOTIDE SEQUENCE [LARGE SCALE GENOMIC DNA]</scope>
    <source>
        <strain evidence="2">Gsoil 348</strain>
    </source>
</reference>
<dbReference type="InterPro" id="IPR011055">
    <property type="entry name" value="Dup_hybrid_motif"/>
</dbReference>
<dbReference type="PANTHER" id="PTHR21666">
    <property type="entry name" value="PEPTIDASE-RELATED"/>
    <property type="match status" value="1"/>
</dbReference>
<dbReference type="EMBL" id="CP007139">
    <property type="protein sequence ID" value="AIE84318.1"/>
    <property type="molecule type" value="Genomic_DNA"/>
</dbReference>
<dbReference type="KEGG" id="fgi:OP10G_0950"/>
<dbReference type="AlphaFoldDB" id="A0A068NL62"/>
<dbReference type="Proteomes" id="UP000027982">
    <property type="component" value="Chromosome"/>
</dbReference>
<keyword evidence="3" id="KW-1185">Reference proteome</keyword>
<dbReference type="CDD" id="cd12797">
    <property type="entry name" value="M23_peptidase"/>
    <property type="match status" value="1"/>
</dbReference>
<sequence length="250" mass="27460">MIFPVLGVSRWNDGYGENRGRFLHTGIDIRAPKMTPIVAPISGTIGMKRESFWIYGDNGWVVLGTHLNDDNVGRHDHRATRDLMFAPDLSPGQHVQAGRFLGYVGESGDATAPHLHFELYAPGSGPTRSRIRDPYPSLKAAKVIGEPLVWVPNPGEHPRKGEIRFQGCVRRTEPGKGLLTLLLVAEQNDAGVVRPVSKVRYARFNLAPSVAQQAGGWEGLEVVSETKAIAVYARRKAGSTDFVARRISMD</sequence>
<dbReference type="GO" id="GO:0004222">
    <property type="term" value="F:metalloendopeptidase activity"/>
    <property type="evidence" value="ECO:0007669"/>
    <property type="project" value="TreeGrafter"/>
</dbReference>
<dbReference type="Pfam" id="PF01551">
    <property type="entry name" value="Peptidase_M23"/>
    <property type="match status" value="1"/>
</dbReference>
<dbReference type="PANTHER" id="PTHR21666:SF270">
    <property type="entry name" value="MUREIN HYDROLASE ACTIVATOR ENVC"/>
    <property type="match status" value="1"/>
</dbReference>
<dbReference type="Gene3D" id="2.70.70.10">
    <property type="entry name" value="Glucose Permease (Domain IIA)"/>
    <property type="match status" value="1"/>
</dbReference>
<organism evidence="2 3">
    <name type="scientific">Fimbriimonas ginsengisoli Gsoil 348</name>
    <dbReference type="NCBI Taxonomy" id="661478"/>
    <lineage>
        <taxon>Bacteria</taxon>
        <taxon>Bacillati</taxon>
        <taxon>Armatimonadota</taxon>
        <taxon>Fimbriimonadia</taxon>
        <taxon>Fimbriimonadales</taxon>
        <taxon>Fimbriimonadaceae</taxon>
        <taxon>Fimbriimonas</taxon>
    </lineage>
</organism>
<evidence type="ECO:0000259" key="1">
    <source>
        <dbReference type="Pfam" id="PF01551"/>
    </source>
</evidence>
<dbReference type="STRING" id="661478.OP10G_0950"/>
<dbReference type="InterPro" id="IPR016047">
    <property type="entry name" value="M23ase_b-sheet_dom"/>
</dbReference>
<protein>
    <submittedName>
        <fullName evidence="2">Peptidase M23B</fullName>
    </submittedName>
</protein>
<feature type="domain" description="M23ase beta-sheet core" evidence="1">
    <location>
        <begin position="24"/>
        <end position="121"/>
    </location>
</feature>
<dbReference type="HOGENOM" id="CLU_1110134_0_0_0"/>